<keyword evidence="6 7" id="KW-0472">Membrane</keyword>
<feature type="transmembrane region" description="Helical" evidence="7">
    <location>
        <begin position="6"/>
        <end position="27"/>
    </location>
</feature>
<feature type="transmembrane region" description="Helical" evidence="7">
    <location>
        <begin position="183"/>
        <end position="203"/>
    </location>
</feature>
<feature type="transmembrane region" description="Helical" evidence="7">
    <location>
        <begin position="122"/>
        <end position="139"/>
    </location>
</feature>
<keyword evidence="9" id="KW-1185">Reference proteome</keyword>
<keyword evidence="8" id="KW-0969">Cilium</keyword>
<comment type="caution">
    <text evidence="8">The sequence shown here is derived from an EMBL/GenBank/DDBJ whole genome shotgun (WGS) entry which is preliminary data.</text>
</comment>
<dbReference type="EMBL" id="JBBLZC010000043">
    <property type="protein sequence ID" value="MEK0086060.1"/>
    <property type="molecule type" value="Genomic_DNA"/>
</dbReference>
<comment type="subcellular location">
    <subcellularLocation>
        <location evidence="1">Cell membrane</location>
        <topology evidence="1">Multi-pass membrane protein</topology>
    </subcellularLocation>
</comment>
<keyword evidence="5 7" id="KW-1133">Transmembrane helix</keyword>
<gene>
    <name evidence="8" type="ORF">U1T56_23125</name>
</gene>
<keyword evidence="8" id="KW-0282">Flagellum</keyword>
<dbReference type="PANTHER" id="PTHR30065:SF8">
    <property type="entry name" value="FLAGELLAR BIOSYNTHETIC PROTEIN FLIR"/>
    <property type="match status" value="1"/>
</dbReference>
<dbReference type="InterPro" id="IPR002010">
    <property type="entry name" value="T3SS_IM_R"/>
</dbReference>
<organism evidence="8 9">
    <name type="scientific">Benzoatithermus flavus</name>
    <dbReference type="NCBI Taxonomy" id="3108223"/>
    <lineage>
        <taxon>Bacteria</taxon>
        <taxon>Pseudomonadati</taxon>
        <taxon>Pseudomonadota</taxon>
        <taxon>Alphaproteobacteria</taxon>
        <taxon>Geminicoccales</taxon>
        <taxon>Geminicoccaceae</taxon>
        <taxon>Benzoatithermus</taxon>
    </lineage>
</organism>
<evidence type="ECO:0000256" key="5">
    <source>
        <dbReference type="ARBA" id="ARBA00022989"/>
    </source>
</evidence>
<dbReference type="Pfam" id="PF01311">
    <property type="entry name" value="Bac_export_1"/>
    <property type="match status" value="1"/>
</dbReference>
<dbReference type="PANTHER" id="PTHR30065">
    <property type="entry name" value="FLAGELLAR BIOSYNTHETIC PROTEIN FLIR"/>
    <property type="match status" value="1"/>
</dbReference>
<evidence type="ECO:0000256" key="4">
    <source>
        <dbReference type="ARBA" id="ARBA00022692"/>
    </source>
</evidence>
<evidence type="ECO:0000256" key="6">
    <source>
        <dbReference type="ARBA" id="ARBA00023136"/>
    </source>
</evidence>
<evidence type="ECO:0000256" key="1">
    <source>
        <dbReference type="ARBA" id="ARBA00004651"/>
    </source>
</evidence>
<keyword evidence="4 7" id="KW-0812">Transmembrane</keyword>
<evidence type="ECO:0000313" key="8">
    <source>
        <dbReference type="EMBL" id="MEK0086060.1"/>
    </source>
</evidence>
<keyword evidence="3" id="KW-1003">Cell membrane</keyword>
<feature type="transmembrane region" description="Helical" evidence="7">
    <location>
        <begin position="209"/>
        <end position="228"/>
    </location>
</feature>
<reference evidence="8 9" key="1">
    <citation type="submission" date="2024-01" db="EMBL/GenBank/DDBJ databases">
        <title>Multi-omics insights into the function and evolution of sodium benzoate biodegradation pathways in Benzoatithermus flavus gen. nov., sp. nov. from hot spring.</title>
        <authorList>
            <person name="Hu C.-J."/>
            <person name="Li W.-J."/>
        </authorList>
    </citation>
    <scope>NUCLEOTIDE SEQUENCE [LARGE SCALE GENOMIC DNA]</scope>
    <source>
        <strain evidence="8 9">SYSU G07066</strain>
    </source>
</reference>
<feature type="transmembrane region" description="Helical" evidence="7">
    <location>
        <begin position="79"/>
        <end position="101"/>
    </location>
</feature>
<evidence type="ECO:0000256" key="7">
    <source>
        <dbReference type="SAM" id="Phobius"/>
    </source>
</evidence>
<dbReference type="RefSeq" id="WP_418161903.1">
    <property type="nucleotide sequence ID" value="NZ_JBBLZC010000043.1"/>
</dbReference>
<proteinExistence type="inferred from homology"/>
<accession>A0ABU8XXW9</accession>
<sequence>MPPDLLSGEAFPVFLVFARLGAALMLAPGFGEHHVLPRLRLLLALASSLVVSPALAGALPPLPAEPWQLATLVSREILVGLFLGFTARLVLAAVHVGGSLIATQSGLSAAALFDPNEAAQSTLPASFLTAAALALLFAADFHHLVLRALVASYAILPIAGGLDGKAAGELSIRLVADATATGVRIAAPMIAAGFVVNLGLGALNRMVPAFPVLMLALPLQLLLALAILEQSLPPAMELFGQSLVHGVAWLDRGG</sequence>
<dbReference type="Proteomes" id="UP001375743">
    <property type="component" value="Unassembled WGS sequence"/>
</dbReference>
<evidence type="ECO:0000256" key="3">
    <source>
        <dbReference type="ARBA" id="ARBA00022475"/>
    </source>
</evidence>
<comment type="similarity">
    <text evidence="2">Belongs to the FliR/MopE/SpaR family.</text>
</comment>
<evidence type="ECO:0000256" key="2">
    <source>
        <dbReference type="ARBA" id="ARBA00009772"/>
    </source>
</evidence>
<dbReference type="PRINTS" id="PR00953">
    <property type="entry name" value="TYPE3IMRPROT"/>
</dbReference>
<feature type="transmembrane region" description="Helical" evidence="7">
    <location>
        <begin position="39"/>
        <end position="59"/>
    </location>
</feature>
<evidence type="ECO:0000313" key="9">
    <source>
        <dbReference type="Proteomes" id="UP001375743"/>
    </source>
</evidence>
<feature type="transmembrane region" description="Helical" evidence="7">
    <location>
        <begin position="145"/>
        <end position="162"/>
    </location>
</feature>
<keyword evidence="8" id="KW-0966">Cell projection</keyword>
<protein>
    <submittedName>
        <fullName evidence="8">Flagellar biosynthetic protein FliR</fullName>
    </submittedName>
</protein>
<name>A0ABU8XXW9_9PROT</name>